<dbReference type="InterPro" id="IPR012337">
    <property type="entry name" value="RNaseH-like_sf"/>
</dbReference>
<sequence>MIEFREVLRLWQEQVPKKRIAAQLGLDPKTVRRYLRAAEAAELRAPMETLSDEQVRDVLLTLQPSGGRPHGEDWTRCGEQREAIQHWLVEGLRLTKIRKLLARQGVSINYPTLYRFAVEQLQFGRAATTIPILEGEPGQEVQVDTGWVGWLTLPLSPQKRRRFRAWIFTAVFSRYRFVYPTFEETTARAIEACEAAWQFFGGIFRVLIPDNTKAIIVQPDALTPHVTPAFLEYTQARKFHVDPARVRHPRDKARVERAVSNVRDDCFAGEVLATLDDARVHAGHWCREEYGLRRHSRTQRPPREHFEAEEQSVLLPAPTTPFDIPLWSTPKVARDQLAVVAKAFYSIPHSYVRAFLSARADQQTVRFYHHNVLIKTHPRKPPGGRSIDAQDYPVERSVYALRDIQSLQRQAASYGEAVGRFAAALLDNPLPWTRMRRVYALLGVARRYGAARVNEVCAIALAAEMFDVRRLQRMLEQAATSSATASPAPLPAARFLRPASQYALPLALRQPSSKKGDDPQ</sequence>
<dbReference type="PANTHER" id="PTHR35004:SF8">
    <property type="entry name" value="TRANSPOSASE RV3428C-RELATED"/>
    <property type="match status" value="1"/>
</dbReference>
<proteinExistence type="inferred from homology"/>
<evidence type="ECO:0000313" key="4">
    <source>
        <dbReference type="Proteomes" id="UP000567293"/>
    </source>
</evidence>
<evidence type="ECO:0000256" key="1">
    <source>
        <dbReference type="ARBA" id="ARBA00009277"/>
    </source>
</evidence>
<dbReference type="InterPro" id="IPR036397">
    <property type="entry name" value="RNaseH_sf"/>
</dbReference>
<dbReference type="Pfam" id="PF22483">
    <property type="entry name" value="Mu-transpos_C_2"/>
    <property type="match status" value="1"/>
</dbReference>
<gene>
    <name evidence="3" type="ORF">HRJ53_14200</name>
</gene>
<dbReference type="InterPro" id="IPR036388">
    <property type="entry name" value="WH-like_DNA-bd_sf"/>
</dbReference>
<dbReference type="PROSITE" id="PS50994">
    <property type="entry name" value="INTEGRASE"/>
    <property type="match status" value="1"/>
</dbReference>
<dbReference type="AlphaFoldDB" id="A0A7V8NRI8"/>
<accession>A0A7V8NRI8</accession>
<dbReference type="EMBL" id="JACDQQ010001368">
    <property type="protein sequence ID" value="MBA0086135.1"/>
    <property type="molecule type" value="Genomic_DNA"/>
</dbReference>
<dbReference type="Gene3D" id="3.30.420.10">
    <property type="entry name" value="Ribonuclease H-like superfamily/Ribonuclease H"/>
    <property type="match status" value="1"/>
</dbReference>
<feature type="domain" description="Integrase catalytic" evidence="2">
    <location>
        <begin position="133"/>
        <end position="310"/>
    </location>
</feature>
<dbReference type="InterPro" id="IPR054353">
    <property type="entry name" value="IstA-like_C"/>
</dbReference>
<dbReference type="InterPro" id="IPR001584">
    <property type="entry name" value="Integrase_cat-core"/>
</dbReference>
<dbReference type="SUPFAM" id="SSF53098">
    <property type="entry name" value="Ribonuclease H-like"/>
    <property type="match status" value="1"/>
</dbReference>
<protein>
    <submittedName>
        <fullName evidence="3">Transposase family protein</fullName>
    </submittedName>
</protein>
<name>A0A7V8NRI8_9BACT</name>
<dbReference type="GO" id="GO:0015074">
    <property type="term" value="P:DNA integration"/>
    <property type="evidence" value="ECO:0007669"/>
    <property type="project" value="InterPro"/>
</dbReference>
<comment type="caution">
    <text evidence="3">The sequence shown here is derived from an EMBL/GenBank/DDBJ whole genome shotgun (WGS) entry which is preliminary data.</text>
</comment>
<dbReference type="Gene3D" id="1.10.10.10">
    <property type="entry name" value="Winged helix-like DNA-binding domain superfamily/Winged helix DNA-binding domain"/>
    <property type="match status" value="1"/>
</dbReference>
<evidence type="ECO:0000313" key="3">
    <source>
        <dbReference type="EMBL" id="MBA0086135.1"/>
    </source>
</evidence>
<keyword evidence="4" id="KW-1185">Reference proteome</keyword>
<reference evidence="3" key="1">
    <citation type="submission" date="2020-06" db="EMBL/GenBank/DDBJ databases">
        <title>Legume-microbial interactions unlock mineral nutrients during tropical forest succession.</title>
        <authorList>
            <person name="Epihov D.Z."/>
        </authorList>
    </citation>
    <scope>NUCLEOTIDE SEQUENCE [LARGE SCALE GENOMIC DNA]</scope>
    <source>
        <strain evidence="3">Pan2503</strain>
    </source>
</reference>
<comment type="similarity">
    <text evidence="1">Belongs to the transposase IS21/IS408/IS1162 family.</text>
</comment>
<dbReference type="GO" id="GO:0003676">
    <property type="term" value="F:nucleic acid binding"/>
    <property type="evidence" value="ECO:0007669"/>
    <property type="project" value="InterPro"/>
</dbReference>
<dbReference type="PANTHER" id="PTHR35004">
    <property type="entry name" value="TRANSPOSASE RV3428C-RELATED"/>
    <property type="match status" value="1"/>
</dbReference>
<evidence type="ECO:0000259" key="2">
    <source>
        <dbReference type="PROSITE" id="PS50994"/>
    </source>
</evidence>
<organism evidence="3 4">
    <name type="scientific">Candidatus Acidiferrum panamense</name>
    <dbReference type="NCBI Taxonomy" id="2741543"/>
    <lineage>
        <taxon>Bacteria</taxon>
        <taxon>Pseudomonadati</taxon>
        <taxon>Acidobacteriota</taxon>
        <taxon>Terriglobia</taxon>
        <taxon>Candidatus Acidiferrales</taxon>
        <taxon>Candidatus Acidiferrum</taxon>
    </lineage>
</organism>
<dbReference type="Proteomes" id="UP000567293">
    <property type="component" value="Unassembled WGS sequence"/>
</dbReference>